<protein>
    <recommendedName>
        <fullName evidence="4">Lytic murein transglycosylase</fullName>
    </recommendedName>
</protein>
<evidence type="ECO:0000313" key="3">
    <source>
        <dbReference type="Proteomes" id="UP000239898"/>
    </source>
</evidence>
<comment type="caution">
    <text evidence="2">The sequence shown here is derived from an EMBL/GenBank/DDBJ whole genome shotgun (WGS) entry which is preliminary data.</text>
</comment>
<evidence type="ECO:0000313" key="2">
    <source>
        <dbReference type="EMBL" id="PPT88426.1"/>
    </source>
</evidence>
<reference evidence="2 3" key="1">
    <citation type="submission" date="2016-08" db="EMBL/GenBank/DDBJ databases">
        <title>Evolution of the type three secretion system and type three effector repertoires in Xanthomonas.</title>
        <authorList>
            <person name="Merda D."/>
            <person name="Briand M."/>
            <person name="Bosis E."/>
            <person name="Rousseau C."/>
            <person name="Portier P."/>
            <person name="Jacques M.-A."/>
            <person name="Fischer-Le Saux M."/>
        </authorList>
    </citation>
    <scope>NUCLEOTIDE SEQUENCE [LARGE SCALE GENOMIC DNA]</scope>
    <source>
        <strain evidence="2 3">CFBP 4691</strain>
    </source>
</reference>
<accession>A0A2S6ZCN1</accession>
<dbReference type="AlphaFoldDB" id="A0A2S6ZCN1"/>
<dbReference type="PROSITE" id="PS51318">
    <property type="entry name" value="TAT"/>
    <property type="match status" value="1"/>
</dbReference>
<organism evidence="2 3">
    <name type="scientific">Xanthomonas theicola</name>
    <dbReference type="NCBI Taxonomy" id="56464"/>
    <lineage>
        <taxon>Bacteria</taxon>
        <taxon>Pseudomonadati</taxon>
        <taxon>Pseudomonadota</taxon>
        <taxon>Gammaproteobacteria</taxon>
        <taxon>Lysobacterales</taxon>
        <taxon>Lysobacteraceae</taxon>
        <taxon>Xanthomonas</taxon>
    </lineage>
</organism>
<proteinExistence type="predicted"/>
<feature type="signal peptide" evidence="1">
    <location>
        <begin position="1"/>
        <end position="33"/>
    </location>
</feature>
<keyword evidence="1" id="KW-0732">Signal</keyword>
<gene>
    <name evidence="2" type="ORF">XthCFBP4691_14505</name>
</gene>
<evidence type="ECO:0000256" key="1">
    <source>
        <dbReference type="SAM" id="SignalP"/>
    </source>
</evidence>
<feature type="chain" id="PRO_5015591024" description="Lytic murein transglycosylase" evidence="1">
    <location>
        <begin position="34"/>
        <end position="340"/>
    </location>
</feature>
<dbReference type="EMBL" id="MIGX01000079">
    <property type="protein sequence ID" value="PPT88426.1"/>
    <property type="molecule type" value="Genomic_DNA"/>
</dbReference>
<name>A0A2S6ZCN1_9XANT</name>
<dbReference type="Proteomes" id="UP000239898">
    <property type="component" value="Unassembled WGS sequence"/>
</dbReference>
<evidence type="ECO:0008006" key="4">
    <source>
        <dbReference type="Google" id="ProtNLM"/>
    </source>
</evidence>
<keyword evidence="3" id="KW-1185">Reference proteome</keyword>
<sequence length="340" mass="36596">MLPMPSRRSALPRVARTASSLLLAALASAAAAAAPLDPLSARVDTDAAARFVQVFEAAHGRPSARQLQDGYLAPGGIGVQVFTPDRIVDAEHLAQAVAADPDKYRHAIALCLPQARRADADLRAIYLAYAGLWPRLRLPPVVALFGAGNSAGSADAHGQVIGLEAACVGIEQPEAFRARLRHLFAHETLHTLQPPLGDDDPARRDLLVWALREGAANFVAALVTGGDPGGSDNTWAMPQEAALWRQFRADRQTLLAHWPAHADPDAQGQQAALRWFWNNGSAPPGWPSELGYWIGQRVLLAYYQRQPDKRAALEALLELRDPDAILRDSGYDGKVPAPGE</sequence>
<dbReference type="InterPro" id="IPR006311">
    <property type="entry name" value="TAT_signal"/>
</dbReference>